<dbReference type="PANTHER" id="PTHR38015">
    <property type="entry name" value="BLR6086 PROTEIN"/>
    <property type="match status" value="1"/>
</dbReference>
<dbReference type="STRING" id="994573.T472_0218935"/>
<dbReference type="GO" id="GO:0016616">
    <property type="term" value="F:oxidoreductase activity, acting on the CH-OH group of donors, NAD or NADP as acceptor"/>
    <property type="evidence" value="ECO:0007669"/>
    <property type="project" value="InterPro"/>
</dbReference>
<evidence type="ECO:0000313" key="5">
    <source>
        <dbReference type="Proteomes" id="UP000017747"/>
    </source>
</evidence>
<dbReference type="Gene3D" id="3.40.50.720">
    <property type="entry name" value="NAD(P)-binding Rossmann-like Domain"/>
    <property type="match status" value="1"/>
</dbReference>
<accession>V7I1A0</accession>
<dbReference type="SUPFAM" id="SSF48179">
    <property type="entry name" value="6-phosphogluconate dehydrogenase C-terminal domain-like"/>
    <property type="match status" value="1"/>
</dbReference>
<name>V7I1A0_9CLOT</name>
<dbReference type="InterPro" id="IPR008927">
    <property type="entry name" value="6-PGluconate_DH-like_C_sf"/>
</dbReference>
<proteinExistence type="predicted"/>
<dbReference type="Pfam" id="PF01210">
    <property type="entry name" value="NAD_Gly3P_dh_N"/>
    <property type="match status" value="1"/>
</dbReference>
<dbReference type="InterPro" id="IPR013328">
    <property type="entry name" value="6PGD_dom2"/>
</dbReference>
<sequence>MGNISKPKFAVLGAGHGGTAMAGHLSLLGIEVSLYNRSADRIRAIQDNGGLDIVSNSDSIPHGFAKLDVVTSDMKEAIEGKEVLMVVVPATGHAFMAEHMAPHLVDGQIIVLNPGRTGGALEVLNIIRKLGCMADVTVCEAQTLLYASRAINPAQTQIFRVKNSVPVAAIPAHRTPEIVKKLRAALPQFIPGDNVMKTSLDNIGAIFHPAVTLLNAARIESTNGDFDYYTEGITASVALILDKMDQERVNVAESLGFRAMTAREWLYIAYDAAGRTLFEAMRNNRGYDGIKAPKTVYTRYITEDIPMSLVPIAELGKLGGVETPTIDSIILLGSLLHETDYRAMGRNIETMGLSDMSLKDIRNFIINGDLSK</sequence>
<keyword evidence="1" id="KW-0560">Oxidoreductase</keyword>
<comment type="caution">
    <text evidence="4">The sequence shown here is derived from an EMBL/GenBank/DDBJ whole genome shotgun (WGS) entry which is preliminary data.</text>
</comment>
<dbReference type="AlphaFoldDB" id="V7I1A0"/>
<keyword evidence="5" id="KW-1185">Reference proteome</keyword>
<evidence type="ECO:0000259" key="2">
    <source>
        <dbReference type="Pfam" id="PF01210"/>
    </source>
</evidence>
<dbReference type="SUPFAM" id="SSF51735">
    <property type="entry name" value="NAD(P)-binding Rossmann-fold domains"/>
    <property type="match status" value="1"/>
</dbReference>
<evidence type="ECO:0000256" key="1">
    <source>
        <dbReference type="ARBA" id="ARBA00023002"/>
    </source>
</evidence>
<dbReference type="InterPro" id="IPR003421">
    <property type="entry name" value="Opine_DH"/>
</dbReference>
<dbReference type="GO" id="GO:0051287">
    <property type="term" value="F:NAD binding"/>
    <property type="evidence" value="ECO:0007669"/>
    <property type="project" value="InterPro"/>
</dbReference>
<evidence type="ECO:0000313" key="4">
    <source>
        <dbReference type="EMBL" id="ETA79066.1"/>
    </source>
</evidence>
<organism evidence="4 5">
    <name type="scientific">Youngiibacter fragilis 232.1</name>
    <dbReference type="NCBI Taxonomy" id="994573"/>
    <lineage>
        <taxon>Bacteria</taxon>
        <taxon>Bacillati</taxon>
        <taxon>Bacillota</taxon>
        <taxon>Clostridia</taxon>
        <taxon>Eubacteriales</taxon>
        <taxon>Clostridiaceae</taxon>
        <taxon>Youngiibacter</taxon>
    </lineage>
</organism>
<dbReference type="PANTHER" id="PTHR38015:SF1">
    <property type="entry name" value="OPINE DEHYDROGENASE DOMAIN-CONTAINING PROTEIN"/>
    <property type="match status" value="1"/>
</dbReference>
<dbReference type="Proteomes" id="UP000017747">
    <property type="component" value="Unassembled WGS sequence"/>
</dbReference>
<dbReference type="RefSeq" id="WP_023388187.1">
    <property type="nucleotide sequence ID" value="NZ_AXUN02000231.1"/>
</dbReference>
<dbReference type="Pfam" id="PF02317">
    <property type="entry name" value="Octopine_DH"/>
    <property type="match status" value="1"/>
</dbReference>
<evidence type="ECO:0000259" key="3">
    <source>
        <dbReference type="Pfam" id="PF02317"/>
    </source>
</evidence>
<dbReference type="InterPro" id="IPR051729">
    <property type="entry name" value="Opine/Lysopine_DH"/>
</dbReference>
<dbReference type="InterPro" id="IPR011128">
    <property type="entry name" value="G3P_DH_NAD-dep_N"/>
</dbReference>
<dbReference type="EMBL" id="AXUN02000231">
    <property type="protein sequence ID" value="ETA79066.1"/>
    <property type="molecule type" value="Genomic_DNA"/>
</dbReference>
<reference evidence="4 5" key="1">
    <citation type="journal article" date="2014" name="Genome Announc.">
        <title>Genome Sequence of Youngiibacter fragilis, the Type Strain of the Genus Youngiibacter.</title>
        <authorList>
            <person name="Wawrik C.B."/>
            <person name="Callaghan A.V."/>
            <person name="Stamps B.W."/>
            <person name="Wawrik B."/>
        </authorList>
    </citation>
    <scope>NUCLEOTIDE SEQUENCE [LARGE SCALE GENOMIC DNA]</scope>
    <source>
        <strain evidence="4 5">232.1</strain>
    </source>
</reference>
<dbReference type="eggNOG" id="COG0240">
    <property type="taxonomic scope" value="Bacteria"/>
</dbReference>
<dbReference type="InterPro" id="IPR036291">
    <property type="entry name" value="NAD(P)-bd_dom_sf"/>
</dbReference>
<feature type="domain" description="Opine dehydrogenase" evidence="3">
    <location>
        <begin position="192"/>
        <end position="335"/>
    </location>
</feature>
<feature type="domain" description="Glycerol-3-phosphate dehydrogenase NAD-dependent N-terminal" evidence="2">
    <location>
        <begin position="9"/>
        <end position="111"/>
    </location>
</feature>
<gene>
    <name evidence="4" type="ORF">T472_0218935</name>
</gene>
<dbReference type="Gene3D" id="1.10.1040.10">
    <property type="entry name" value="N-(1-d-carboxylethyl)-l-norvaline Dehydrogenase, domain 2"/>
    <property type="match status" value="1"/>
</dbReference>
<dbReference type="GO" id="GO:0046168">
    <property type="term" value="P:glycerol-3-phosphate catabolic process"/>
    <property type="evidence" value="ECO:0007669"/>
    <property type="project" value="InterPro"/>
</dbReference>
<protein>
    <submittedName>
        <fullName evidence="4">NADP transhydrogenase subunit alpha</fullName>
    </submittedName>
</protein>